<keyword evidence="4 6" id="KW-0472">Membrane</keyword>
<dbReference type="GO" id="GO:0016020">
    <property type="term" value="C:membrane"/>
    <property type="evidence" value="ECO:0007669"/>
    <property type="project" value="UniProtKB-SubCell"/>
</dbReference>
<dbReference type="KEGG" id="hir:HETIRDRAFT_468813"/>
<evidence type="ECO:0000256" key="3">
    <source>
        <dbReference type="ARBA" id="ARBA00022989"/>
    </source>
</evidence>
<evidence type="ECO:0000256" key="6">
    <source>
        <dbReference type="SAM" id="Phobius"/>
    </source>
</evidence>
<feature type="transmembrane region" description="Helical" evidence="6">
    <location>
        <begin position="72"/>
        <end position="89"/>
    </location>
</feature>
<feature type="transmembrane region" description="Helical" evidence="6">
    <location>
        <begin position="101"/>
        <end position="124"/>
    </location>
</feature>
<keyword evidence="3 6" id="KW-1133">Transmembrane helix</keyword>
<gene>
    <name evidence="7" type="ORF">HETIRDRAFT_468813</name>
</gene>
<feature type="transmembrane region" description="Helical" evidence="6">
    <location>
        <begin position="175"/>
        <end position="206"/>
    </location>
</feature>
<dbReference type="Proteomes" id="UP000030671">
    <property type="component" value="Unassembled WGS sequence"/>
</dbReference>
<keyword evidence="8" id="KW-1185">Reference proteome</keyword>
<dbReference type="RefSeq" id="XP_009540976.1">
    <property type="nucleotide sequence ID" value="XM_009542681.1"/>
</dbReference>
<feature type="compositionally biased region" description="Basic and acidic residues" evidence="5">
    <location>
        <begin position="346"/>
        <end position="356"/>
    </location>
</feature>
<feature type="compositionally biased region" description="Low complexity" evidence="5">
    <location>
        <begin position="300"/>
        <end position="311"/>
    </location>
</feature>
<comment type="subcellular location">
    <subcellularLocation>
        <location evidence="1">Membrane</location>
        <topology evidence="1">Multi-pass membrane protein</topology>
    </subcellularLocation>
</comment>
<reference evidence="7 8" key="1">
    <citation type="journal article" date="2012" name="New Phytol.">
        <title>Insight into trade-off between wood decay and parasitism from the genome of a fungal forest pathogen.</title>
        <authorList>
            <person name="Olson A."/>
            <person name="Aerts A."/>
            <person name="Asiegbu F."/>
            <person name="Belbahri L."/>
            <person name="Bouzid O."/>
            <person name="Broberg A."/>
            <person name="Canback B."/>
            <person name="Coutinho P.M."/>
            <person name="Cullen D."/>
            <person name="Dalman K."/>
            <person name="Deflorio G."/>
            <person name="van Diepen L.T."/>
            <person name="Dunand C."/>
            <person name="Duplessis S."/>
            <person name="Durling M."/>
            <person name="Gonthier P."/>
            <person name="Grimwood J."/>
            <person name="Fossdal C.G."/>
            <person name="Hansson D."/>
            <person name="Henrissat B."/>
            <person name="Hietala A."/>
            <person name="Himmelstrand K."/>
            <person name="Hoffmeister D."/>
            <person name="Hogberg N."/>
            <person name="James T.Y."/>
            <person name="Karlsson M."/>
            <person name="Kohler A."/>
            <person name="Kues U."/>
            <person name="Lee Y.H."/>
            <person name="Lin Y.C."/>
            <person name="Lind M."/>
            <person name="Lindquist E."/>
            <person name="Lombard V."/>
            <person name="Lucas S."/>
            <person name="Lunden K."/>
            <person name="Morin E."/>
            <person name="Murat C."/>
            <person name="Park J."/>
            <person name="Raffaello T."/>
            <person name="Rouze P."/>
            <person name="Salamov A."/>
            <person name="Schmutz J."/>
            <person name="Solheim H."/>
            <person name="Stahlberg J."/>
            <person name="Velez H."/>
            <person name="de Vries R.P."/>
            <person name="Wiebenga A."/>
            <person name="Woodward S."/>
            <person name="Yakovlev I."/>
            <person name="Garbelotto M."/>
            <person name="Martin F."/>
            <person name="Grigoriev I.V."/>
            <person name="Stenlid J."/>
        </authorList>
    </citation>
    <scope>NUCLEOTIDE SEQUENCE [LARGE SCALE GENOMIC DNA]</scope>
    <source>
        <strain evidence="7 8">TC 32-1</strain>
    </source>
</reference>
<name>W4KMU2_HETIT</name>
<dbReference type="InParanoid" id="W4KMU2"/>
<dbReference type="OrthoDB" id="73612at2759"/>
<keyword evidence="2 6" id="KW-0812">Transmembrane</keyword>
<protein>
    <recommendedName>
        <fullName evidence="9">Eukaryotic integral membrane protein</fullName>
    </recommendedName>
</protein>
<dbReference type="Gene3D" id="1.20.1540.10">
    <property type="entry name" value="Rhomboid-like"/>
    <property type="match status" value="1"/>
</dbReference>
<dbReference type="FunFam" id="1.20.1540.10:FF:000004">
    <property type="entry name" value="Transmembrane protein 115"/>
    <property type="match status" value="1"/>
</dbReference>
<sequence length="356" mass="38916">MAILSSPLQLIASVPPVTRFFTAATAISSLFYFWLRWQGGNSFSAPYLVLIPGASIFYPWTFFTSVFIETSVVELIVSLIVVPPCLRYLERLWGAVETIKFIVVSVTFSNIIAFGLNWIEFIALRNADLLLYGMQYHGQMALQVAILVAFTQLIPEHQVQLFGVLKARVKTLPMAYVTFSTVMCIIGFQCPYIVIQFGFFVGWIWLRFYKKNAADVVGGDSYGDRSETFAFVYWFPPPLHTPITLLSNVVYKYASRFHLIPGGGADLENNGYALPGSARAEAERRRAMALKALDQRMANSSAPGGSSGASAPRPPPAAASSEPGGPPMPSSPVRSNSGSIGSVDLGKGKAREDATE</sequence>
<dbReference type="eggNOG" id="KOG2890">
    <property type="taxonomic scope" value="Eukaryota"/>
</dbReference>
<dbReference type="GO" id="GO:0006890">
    <property type="term" value="P:retrograde vesicle-mediated transport, Golgi to endoplasmic reticulum"/>
    <property type="evidence" value="ECO:0007669"/>
    <property type="project" value="InterPro"/>
</dbReference>
<dbReference type="Pfam" id="PF08551">
    <property type="entry name" value="DUF1751"/>
    <property type="match status" value="1"/>
</dbReference>
<proteinExistence type="predicted"/>
<evidence type="ECO:0000256" key="4">
    <source>
        <dbReference type="ARBA" id="ARBA00023136"/>
    </source>
</evidence>
<evidence type="ECO:0000313" key="7">
    <source>
        <dbReference type="EMBL" id="ETW87024.1"/>
    </source>
</evidence>
<feature type="transmembrane region" description="Helical" evidence="6">
    <location>
        <begin position="47"/>
        <end position="66"/>
    </location>
</feature>
<dbReference type="HOGENOM" id="CLU_043563_1_1_1"/>
<dbReference type="GO" id="GO:0005794">
    <property type="term" value="C:Golgi apparatus"/>
    <property type="evidence" value="ECO:0007669"/>
    <property type="project" value="TreeGrafter"/>
</dbReference>
<accession>W4KMU2</accession>
<feature type="transmembrane region" description="Helical" evidence="6">
    <location>
        <begin position="17"/>
        <end position="35"/>
    </location>
</feature>
<evidence type="ECO:0000256" key="1">
    <source>
        <dbReference type="ARBA" id="ARBA00004141"/>
    </source>
</evidence>
<evidence type="ECO:0008006" key="9">
    <source>
        <dbReference type="Google" id="ProtNLM"/>
    </source>
</evidence>
<organism evidence="7 8">
    <name type="scientific">Heterobasidion irregulare (strain TC 32-1)</name>
    <dbReference type="NCBI Taxonomy" id="747525"/>
    <lineage>
        <taxon>Eukaryota</taxon>
        <taxon>Fungi</taxon>
        <taxon>Dikarya</taxon>
        <taxon>Basidiomycota</taxon>
        <taxon>Agaricomycotina</taxon>
        <taxon>Agaricomycetes</taxon>
        <taxon>Russulales</taxon>
        <taxon>Bondarzewiaceae</taxon>
        <taxon>Heterobasidion</taxon>
        <taxon>Heterobasidion annosum species complex</taxon>
    </lineage>
</organism>
<feature type="region of interest" description="Disordered" evidence="5">
    <location>
        <begin position="297"/>
        <end position="356"/>
    </location>
</feature>
<dbReference type="EMBL" id="KI925454">
    <property type="protein sequence ID" value="ETW87024.1"/>
    <property type="molecule type" value="Genomic_DNA"/>
</dbReference>
<evidence type="ECO:0000313" key="8">
    <source>
        <dbReference type="Proteomes" id="UP000030671"/>
    </source>
</evidence>
<dbReference type="InterPro" id="IPR013861">
    <property type="entry name" value="TMEM115/Pdh1/Rbl19"/>
</dbReference>
<dbReference type="AlphaFoldDB" id="W4KMU2"/>
<evidence type="ECO:0000256" key="2">
    <source>
        <dbReference type="ARBA" id="ARBA00022692"/>
    </source>
</evidence>
<dbReference type="InterPro" id="IPR035952">
    <property type="entry name" value="Rhomboid-like_sf"/>
</dbReference>
<dbReference type="GeneID" id="20677255"/>
<dbReference type="PANTHER" id="PTHR13377:SF3">
    <property type="entry name" value="TRANSMEMBRANE PROTEIN 115"/>
    <property type="match status" value="1"/>
</dbReference>
<dbReference type="SUPFAM" id="SSF144091">
    <property type="entry name" value="Rhomboid-like"/>
    <property type="match status" value="1"/>
</dbReference>
<dbReference type="SMART" id="SM01160">
    <property type="entry name" value="DUF1751"/>
    <property type="match status" value="1"/>
</dbReference>
<evidence type="ECO:0000256" key="5">
    <source>
        <dbReference type="SAM" id="MobiDB-lite"/>
    </source>
</evidence>
<dbReference type="PANTHER" id="PTHR13377">
    <property type="entry name" value="PLACENTAL PROTEIN 6"/>
    <property type="match status" value="1"/>
</dbReference>
<dbReference type="STRING" id="747525.W4KMU2"/>